<keyword evidence="4" id="KW-1133">Transmembrane helix</keyword>
<evidence type="ECO:0000256" key="1">
    <source>
        <dbReference type="ARBA" id="ARBA00022729"/>
    </source>
</evidence>
<evidence type="ECO:0000313" key="8">
    <source>
        <dbReference type="Proteomes" id="UP001557470"/>
    </source>
</evidence>
<keyword evidence="4" id="KW-0472">Membrane</keyword>
<keyword evidence="8" id="KW-1185">Reference proteome</keyword>
<dbReference type="Gene3D" id="2.60.40.3210">
    <property type="entry name" value="Zona pellucida, ZP-N domain"/>
    <property type="match status" value="1"/>
</dbReference>
<evidence type="ECO:0000256" key="4">
    <source>
        <dbReference type="SAM" id="Phobius"/>
    </source>
</evidence>
<dbReference type="InterPro" id="IPR055356">
    <property type="entry name" value="ZP-N"/>
</dbReference>
<feature type="chain" id="PRO_5044869824" description="ZP domain-containing protein" evidence="5">
    <location>
        <begin position="22"/>
        <end position="740"/>
    </location>
</feature>
<feature type="signal peptide" evidence="5">
    <location>
        <begin position="1"/>
        <end position="21"/>
    </location>
</feature>
<evidence type="ECO:0000256" key="3">
    <source>
        <dbReference type="SAM" id="MobiDB-lite"/>
    </source>
</evidence>
<dbReference type="InterPro" id="IPR001507">
    <property type="entry name" value="ZP_dom"/>
</dbReference>
<dbReference type="Pfam" id="PF00100">
    <property type="entry name" value="Zona_pellucida"/>
    <property type="match status" value="1"/>
</dbReference>
<dbReference type="SMART" id="SM00241">
    <property type="entry name" value="ZP"/>
    <property type="match status" value="1"/>
</dbReference>
<proteinExistence type="predicted"/>
<comment type="caution">
    <text evidence="7">The sequence shown here is derived from an EMBL/GenBank/DDBJ whole genome shotgun (WGS) entry which is preliminary data.</text>
</comment>
<accession>A0ABD0XFF4</accession>
<dbReference type="Pfam" id="PF23344">
    <property type="entry name" value="ZP-N"/>
    <property type="match status" value="1"/>
</dbReference>
<organism evidence="7 8">
    <name type="scientific">Umbra pygmaea</name>
    <name type="common">Eastern mudminnow</name>
    <dbReference type="NCBI Taxonomy" id="75934"/>
    <lineage>
        <taxon>Eukaryota</taxon>
        <taxon>Metazoa</taxon>
        <taxon>Chordata</taxon>
        <taxon>Craniata</taxon>
        <taxon>Vertebrata</taxon>
        <taxon>Euteleostomi</taxon>
        <taxon>Actinopterygii</taxon>
        <taxon>Neopterygii</taxon>
        <taxon>Teleostei</taxon>
        <taxon>Protacanthopterygii</taxon>
        <taxon>Esociformes</taxon>
        <taxon>Umbridae</taxon>
        <taxon>Umbra</taxon>
    </lineage>
</organism>
<evidence type="ECO:0000259" key="6">
    <source>
        <dbReference type="PROSITE" id="PS51034"/>
    </source>
</evidence>
<feature type="domain" description="ZP" evidence="6">
    <location>
        <begin position="405"/>
        <end position="656"/>
    </location>
</feature>
<evidence type="ECO:0000256" key="2">
    <source>
        <dbReference type="ARBA" id="ARBA00023157"/>
    </source>
</evidence>
<dbReference type="InterPro" id="IPR042235">
    <property type="entry name" value="ZP-C_dom"/>
</dbReference>
<sequence length="740" mass="83132">MSPSTTLVLLHLLLLVSLASGDFYGGSVSFTPRDRNADGTYMVDFRYRNIDDSCNFASWDCCSGNCGYSVNNERGQIAHSTRERSDQHNQWCETETIQTRKIPSNRPFQMIQSNPGSWFLETKVDLGTRSDTGVANRSPVTATLPRIRVPQNCQRSYNLMAFDPDDDRVRCRYGLARPECDSCNQPLGFYLDQGSCSLQYGNGSMTDVYRFEVVVEDFPKQLITLSYNDGSSSSRAEITTTPSPTTTTEAPTTTTPPPACPIPWIDESPLQTSLSRLPLQFTVQVDLEAPTCDEGVYLPRFVNPTPRHGQRIQAEVNKELEIRVKAEATNSVVDAVIVSGPVSLTNHRTTEGEFVIRWSPTHQHLGQYFPFCFLIEGLSGSRVYQSELRCVLVEVGPRNVRAEVVCDENQMTVEVERSSIPEIDEKHLRLSDSCNTACDLQRYSNSTHIIGVIPLNACGTQIEEDDENLIFKNEITSFDNVSDIITRNNEVDIKFYCEYAKHGKVSLSFNAHRESVSVMEKGFGTFTYHFEFYQTSEFTQMVDPHDYPIDVEVDKMIYMEIRATSTAISAELFVESCRAAPFDTPNYSPTYHIIENGCTVDRTVRIFPPLNEKSFRFGMEAFKFIGVYDHVYISCSVILCEAGNPNTRCAQGCSSNDHESDDSHQRHKREAAIQTGKHHISQGPLRLRKNSESSVTNLNKNTVLMAGSIVAAVSMLCGVMFYKLKSSKVKYQPVPTSDFL</sequence>
<gene>
    <name evidence="7" type="ORF">UPYG_G00089310</name>
</gene>
<dbReference type="Gene3D" id="2.60.40.4100">
    <property type="entry name" value="Zona pellucida, ZP-C domain"/>
    <property type="match status" value="1"/>
</dbReference>
<evidence type="ECO:0000313" key="7">
    <source>
        <dbReference type="EMBL" id="KAL1007633.1"/>
    </source>
</evidence>
<dbReference type="Proteomes" id="UP001557470">
    <property type="component" value="Unassembled WGS sequence"/>
</dbReference>
<protein>
    <recommendedName>
        <fullName evidence="6">ZP domain-containing protein</fullName>
    </recommendedName>
</protein>
<dbReference type="PANTHER" id="PTHR14002:SF59">
    <property type="entry name" value="CUB AND ZONA PELLUCIDA-LIKE DOMAIN-CONTAINING PROTEIN 1-RELATED"/>
    <property type="match status" value="1"/>
</dbReference>
<keyword evidence="2" id="KW-1015">Disulfide bond</keyword>
<keyword evidence="1 5" id="KW-0732">Signal</keyword>
<name>A0ABD0XFF4_UMBPY</name>
<feature type="region of interest" description="Disordered" evidence="3">
    <location>
        <begin position="229"/>
        <end position="258"/>
    </location>
</feature>
<evidence type="ECO:0000256" key="5">
    <source>
        <dbReference type="SAM" id="SignalP"/>
    </source>
</evidence>
<dbReference type="AlphaFoldDB" id="A0ABD0XFF4"/>
<reference evidence="7 8" key="1">
    <citation type="submission" date="2024-06" db="EMBL/GenBank/DDBJ databases">
        <authorList>
            <person name="Pan Q."/>
            <person name="Wen M."/>
            <person name="Jouanno E."/>
            <person name="Zahm M."/>
            <person name="Klopp C."/>
            <person name="Cabau C."/>
            <person name="Louis A."/>
            <person name="Berthelot C."/>
            <person name="Parey E."/>
            <person name="Roest Crollius H."/>
            <person name="Montfort J."/>
            <person name="Robinson-Rechavi M."/>
            <person name="Bouchez O."/>
            <person name="Lampietro C."/>
            <person name="Lopez Roques C."/>
            <person name="Donnadieu C."/>
            <person name="Postlethwait J."/>
            <person name="Bobe J."/>
            <person name="Verreycken H."/>
            <person name="Guiguen Y."/>
        </authorList>
    </citation>
    <scope>NUCLEOTIDE SEQUENCE [LARGE SCALE GENOMIC DNA]</scope>
    <source>
        <strain evidence="7">Up_M1</strain>
        <tissue evidence="7">Testis</tissue>
    </source>
</reference>
<dbReference type="PANTHER" id="PTHR14002">
    <property type="entry name" value="ENDOGLIN/TGF-BETA RECEPTOR TYPE III"/>
    <property type="match status" value="1"/>
</dbReference>
<keyword evidence="4" id="KW-0812">Transmembrane</keyword>
<dbReference type="EMBL" id="JAGEUA010000002">
    <property type="protein sequence ID" value="KAL1007633.1"/>
    <property type="molecule type" value="Genomic_DNA"/>
</dbReference>
<dbReference type="PROSITE" id="PS51034">
    <property type="entry name" value="ZP_2"/>
    <property type="match status" value="1"/>
</dbReference>
<feature type="compositionally biased region" description="Low complexity" evidence="3">
    <location>
        <begin position="237"/>
        <end position="253"/>
    </location>
</feature>
<dbReference type="InterPro" id="IPR055355">
    <property type="entry name" value="ZP-C"/>
</dbReference>
<feature type="transmembrane region" description="Helical" evidence="4">
    <location>
        <begin position="703"/>
        <end position="722"/>
    </location>
</feature>